<dbReference type="GO" id="GO:0016989">
    <property type="term" value="F:sigma factor antagonist activity"/>
    <property type="evidence" value="ECO:0007669"/>
    <property type="project" value="TreeGrafter"/>
</dbReference>
<dbReference type="Gene3D" id="2.60.120.1440">
    <property type="match status" value="1"/>
</dbReference>
<dbReference type="Proteomes" id="UP000183200">
    <property type="component" value="Unassembled WGS sequence"/>
</dbReference>
<keyword evidence="5" id="KW-1185">Reference proteome</keyword>
<dbReference type="Gene3D" id="3.55.50.30">
    <property type="match status" value="1"/>
</dbReference>
<name>A0A1H0GJY2_9SPHI</name>
<dbReference type="PANTHER" id="PTHR30273">
    <property type="entry name" value="PERIPLASMIC SIGNAL SENSOR AND SIGMA FACTOR ACTIVATOR FECR-RELATED"/>
    <property type="match status" value="1"/>
</dbReference>
<proteinExistence type="predicted"/>
<dbReference type="PIRSF" id="PIRSF018266">
    <property type="entry name" value="FecR"/>
    <property type="match status" value="1"/>
</dbReference>
<evidence type="ECO:0000313" key="4">
    <source>
        <dbReference type="EMBL" id="SDO07295.1"/>
    </source>
</evidence>
<dbReference type="InterPro" id="IPR032508">
    <property type="entry name" value="FecR_C"/>
</dbReference>
<accession>A0A1H0GJY2</accession>
<sequence>MKKEIDKELLIRYINDRCTAEDLLQVQQFLQDPTWQQALEELLEADFSAMEKVSSDENVLEEWNQEFRDRYFKKPAVKLWSSQWMAYAAACVLVLGIAGYFFNKSGAGATHVASIAMIEKVNPRGVRSRITLPDSSMVYLGAGSSIRFPEQFAGNERTLMLSGEAFFEITKDSKRPFVIHTGKIQTRVLGTSFKITAFKGEALSVEVATGKVQVSRLENTKVKSELAVLTPGEGISWDDRTGSAVTTAPDISSVKGWARGEISFKNRSLAQIGAELGNWYGVEISFEKSASVRKRFSLSIDGTAALTDALDIICNTAQLKYRFNGSQKVIISGNK</sequence>
<protein>
    <submittedName>
        <fullName evidence="4">FecR protein</fullName>
    </submittedName>
</protein>
<keyword evidence="1" id="KW-0472">Membrane</keyword>
<evidence type="ECO:0000259" key="3">
    <source>
        <dbReference type="Pfam" id="PF16344"/>
    </source>
</evidence>
<evidence type="ECO:0000256" key="1">
    <source>
        <dbReference type="SAM" id="Phobius"/>
    </source>
</evidence>
<evidence type="ECO:0000313" key="5">
    <source>
        <dbReference type="Proteomes" id="UP000183200"/>
    </source>
</evidence>
<evidence type="ECO:0000259" key="2">
    <source>
        <dbReference type="Pfam" id="PF04773"/>
    </source>
</evidence>
<dbReference type="Pfam" id="PF16344">
    <property type="entry name" value="FecR_C"/>
    <property type="match status" value="1"/>
</dbReference>
<dbReference type="InterPro" id="IPR012373">
    <property type="entry name" value="Ferrdict_sens_TM"/>
</dbReference>
<dbReference type="AlphaFoldDB" id="A0A1H0GJY2"/>
<keyword evidence="1" id="KW-0812">Transmembrane</keyword>
<feature type="transmembrane region" description="Helical" evidence="1">
    <location>
        <begin position="84"/>
        <end position="102"/>
    </location>
</feature>
<dbReference type="InterPro" id="IPR006860">
    <property type="entry name" value="FecR"/>
</dbReference>
<dbReference type="EMBL" id="FNGY01000011">
    <property type="protein sequence ID" value="SDO07295.1"/>
    <property type="molecule type" value="Genomic_DNA"/>
</dbReference>
<feature type="domain" description="FecR protein" evidence="2">
    <location>
        <begin position="125"/>
        <end position="213"/>
    </location>
</feature>
<keyword evidence="1" id="KW-1133">Transmembrane helix</keyword>
<dbReference type="PANTHER" id="PTHR30273:SF2">
    <property type="entry name" value="PROTEIN FECR"/>
    <property type="match status" value="1"/>
</dbReference>
<dbReference type="Pfam" id="PF04773">
    <property type="entry name" value="FecR"/>
    <property type="match status" value="1"/>
</dbReference>
<dbReference type="OrthoDB" id="1119382at2"/>
<feature type="domain" description="Protein FecR C-terminal" evidence="3">
    <location>
        <begin position="262"/>
        <end position="327"/>
    </location>
</feature>
<dbReference type="RefSeq" id="WP_074611931.1">
    <property type="nucleotide sequence ID" value="NZ_FNGY01000011.1"/>
</dbReference>
<reference evidence="5" key="1">
    <citation type="submission" date="2016-10" db="EMBL/GenBank/DDBJ databases">
        <authorList>
            <person name="Varghese N."/>
            <person name="Submissions S."/>
        </authorList>
    </citation>
    <scope>NUCLEOTIDE SEQUENCE [LARGE SCALE GENOMIC DNA]</scope>
    <source>
        <strain evidence="5">DSM 19110</strain>
    </source>
</reference>
<gene>
    <name evidence="4" type="ORF">SAMN05421820_111169</name>
</gene>
<organism evidence="4 5">
    <name type="scientific">Pedobacter steynii</name>
    <dbReference type="NCBI Taxonomy" id="430522"/>
    <lineage>
        <taxon>Bacteria</taxon>
        <taxon>Pseudomonadati</taxon>
        <taxon>Bacteroidota</taxon>
        <taxon>Sphingobacteriia</taxon>
        <taxon>Sphingobacteriales</taxon>
        <taxon>Sphingobacteriaceae</taxon>
        <taxon>Pedobacter</taxon>
    </lineage>
</organism>